<feature type="transmembrane region" description="Helical" evidence="6">
    <location>
        <begin position="547"/>
        <end position="571"/>
    </location>
</feature>
<sequence>MDVARVQPRKEYCTCIRAKADACYGCRHQQGLHAADAVDEVSLSPRRRRTASKDRPCKLHLADEYSSLEIRIVWCSAKTRVAHSCVGWLLTEQLPSKRKKPPCESGPFLRDPPIHRPRFSQSLQHATTLSSARRTCASAIFLELVALIMADPSPADHTSQPQSSSFSGDEKTTPQSEHQQELVPGDDGVEWKPGYRFYLAFSALAVLALMASLDGTSVSVALPVSPPHGPVAHSGVVHAANFSAVFQPPIAALSHIFGRMYTLSFCTLAFLVGIIISSVANDFTVMLVGRTIQGIGGGGIILLNDIIITDLVPMRLRGAYFGMIGGVWAFGSTVGPVIGGVLAYKATWRWIFWINIPFGVISLIIVPLFMRLKRTPGSIVEKLARVDWVGNFVFIGATTSFLIPVTWGGVQFPWDSVNTLVPLILGVVALGVFGLYELYIPKEPTIRIQLLANYNLAFSLFGGLINALIVYGSLYFLPLFFEACKGYNPVLSGIALFPATFTVAPVSILSGVIITKTGNFRVVTWVGWVLSTLGLGVMVLLDADSSPAKWVFITLCVGIGLGFLYTSLALVNQSASNDENMAFAVSLFIFARALGQCIGVAICGTIFQNQMRERLLSIPSLASKAVEYSRDASSLVWTIKQMSDGVEKTELITAYADSLKIVWAVMCALSGVAMIGSIFLKHESLDRKLNTEQALQEKE</sequence>
<dbReference type="PANTHER" id="PTHR23501:SF59">
    <property type="entry name" value="MAJOR FACILITATOR SUPERFAMILY (MFS) PROFILE DOMAIN-CONTAINING PROTEIN-RELATED"/>
    <property type="match status" value="1"/>
</dbReference>
<protein>
    <recommendedName>
        <fullName evidence="7">Major facilitator superfamily (MFS) profile domain-containing protein</fullName>
    </recommendedName>
</protein>
<feature type="region of interest" description="Disordered" evidence="5">
    <location>
        <begin position="97"/>
        <end position="116"/>
    </location>
</feature>
<evidence type="ECO:0000256" key="3">
    <source>
        <dbReference type="ARBA" id="ARBA00022989"/>
    </source>
</evidence>
<feature type="compositionally biased region" description="Polar residues" evidence="5">
    <location>
        <begin position="156"/>
        <end position="177"/>
    </location>
</feature>
<feature type="transmembrane region" description="Helical" evidence="6">
    <location>
        <begin position="319"/>
        <end position="344"/>
    </location>
</feature>
<comment type="subcellular location">
    <subcellularLocation>
        <location evidence="1">Membrane</location>
        <topology evidence="1">Multi-pass membrane protein</topology>
    </subcellularLocation>
</comment>
<accession>A0A5N6KY05</accession>
<feature type="transmembrane region" description="Helical" evidence="6">
    <location>
        <begin position="389"/>
        <end position="407"/>
    </location>
</feature>
<dbReference type="AlphaFoldDB" id="A0A5N6KY05"/>
<evidence type="ECO:0000256" key="6">
    <source>
        <dbReference type="SAM" id="Phobius"/>
    </source>
</evidence>
<organism evidence="8 9">
    <name type="scientific">Carpinus fangiana</name>
    <dbReference type="NCBI Taxonomy" id="176857"/>
    <lineage>
        <taxon>Eukaryota</taxon>
        <taxon>Viridiplantae</taxon>
        <taxon>Streptophyta</taxon>
        <taxon>Embryophyta</taxon>
        <taxon>Tracheophyta</taxon>
        <taxon>Spermatophyta</taxon>
        <taxon>Magnoliopsida</taxon>
        <taxon>eudicotyledons</taxon>
        <taxon>Gunneridae</taxon>
        <taxon>Pentapetalae</taxon>
        <taxon>rosids</taxon>
        <taxon>fabids</taxon>
        <taxon>Fagales</taxon>
        <taxon>Betulaceae</taxon>
        <taxon>Carpinus</taxon>
    </lineage>
</organism>
<evidence type="ECO:0000313" key="8">
    <source>
        <dbReference type="EMBL" id="KAB8360571.1"/>
    </source>
</evidence>
<keyword evidence="2 6" id="KW-0812">Transmembrane</keyword>
<feature type="transmembrane region" description="Helical" evidence="6">
    <location>
        <begin position="419"/>
        <end position="439"/>
    </location>
</feature>
<dbReference type="SUPFAM" id="SSF103473">
    <property type="entry name" value="MFS general substrate transporter"/>
    <property type="match status" value="1"/>
</dbReference>
<dbReference type="PANTHER" id="PTHR23501">
    <property type="entry name" value="MAJOR FACILITATOR SUPERFAMILY"/>
    <property type="match status" value="1"/>
</dbReference>
<dbReference type="OrthoDB" id="532547at2759"/>
<dbReference type="InterPro" id="IPR011701">
    <property type="entry name" value="MFS"/>
</dbReference>
<evidence type="ECO:0000256" key="5">
    <source>
        <dbReference type="SAM" id="MobiDB-lite"/>
    </source>
</evidence>
<gene>
    <name evidence="8" type="ORF">FH972_024311</name>
</gene>
<feature type="transmembrane region" description="Helical" evidence="6">
    <location>
        <begin position="661"/>
        <end position="680"/>
    </location>
</feature>
<dbReference type="Proteomes" id="UP000327013">
    <property type="component" value="Unassembled WGS sequence"/>
</dbReference>
<feature type="transmembrane region" description="Helical" evidence="6">
    <location>
        <begin position="451"/>
        <end position="474"/>
    </location>
</feature>
<dbReference type="PROSITE" id="PS50850">
    <property type="entry name" value="MFS"/>
    <property type="match status" value="1"/>
</dbReference>
<reference evidence="8 9" key="1">
    <citation type="submission" date="2019-06" db="EMBL/GenBank/DDBJ databases">
        <title>A chromosomal-level reference genome of Carpinus fangiana (Coryloideae, Betulaceae).</title>
        <authorList>
            <person name="Yang X."/>
            <person name="Wang Z."/>
            <person name="Zhang L."/>
            <person name="Hao G."/>
            <person name="Liu J."/>
            <person name="Yang Y."/>
        </authorList>
    </citation>
    <scope>NUCLEOTIDE SEQUENCE [LARGE SCALE GENOMIC DNA]</scope>
    <source>
        <strain evidence="8">Cfa_2016G</strain>
        <tissue evidence="8">Leaf</tissue>
    </source>
</reference>
<feature type="region of interest" description="Disordered" evidence="5">
    <location>
        <begin position="153"/>
        <end position="187"/>
    </location>
</feature>
<dbReference type="GO" id="GO:0022857">
    <property type="term" value="F:transmembrane transporter activity"/>
    <property type="evidence" value="ECO:0007669"/>
    <property type="project" value="InterPro"/>
</dbReference>
<dbReference type="Pfam" id="PF07690">
    <property type="entry name" value="MFS_1"/>
    <property type="match status" value="1"/>
</dbReference>
<feature type="transmembrane region" description="Helical" evidence="6">
    <location>
        <begin position="522"/>
        <end position="541"/>
    </location>
</feature>
<dbReference type="InterPro" id="IPR020846">
    <property type="entry name" value="MFS_dom"/>
</dbReference>
<feature type="transmembrane region" description="Helical" evidence="6">
    <location>
        <begin position="195"/>
        <end position="213"/>
    </location>
</feature>
<keyword evidence="3 6" id="KW-1133">Transmembrane helix</keyword>
<feature type="transmembrane region" description="Helical" evidence="6">
    <location>
        <begin position="233"/>
        <end position="253"/>
    </location>
</feature>
<feature type="transmembrane region" description="Helical" evidence="6">
    <location>
        <begin position="494"/>
        <end position="515"/>
    </location>
</feature>
<evidence type="ECO:0000259" key="7">
    <source>
        <dbReference type="PROSITE" id="PS50850"/>
    </source>
</evidence>
<dbReference type="Gene3D" id="1.20.1250.20">
    <property type="entry name" value="MFS general substrate transporter like domains"/>
    <property type="match status" value="1"/>
</dbReference>
<feature type="transmembrane region" description="Helical" evidence="6">
    <location>
        <begin position="350"/>
        <end position="369"/>
    </location>
</feature>
<evidence type="ECO:0000256" key="4">
    <source>
        <dbReference type="ARBA" id="ARBA00023136"/>
    </source>
</evidence>
<dbReference type="GO" id="GO:0005886">
    <property type="term" value="C:plasma membrane"/>
    <property type="evidence" value="ECO:0007669"/>
    <property type="project" value="TreeGrafter"/>
</dbReference>
<name>A0A5N6KY05_9ROSI</name>
<feature type="transmembrane region" description="Helical" evidence="6">
    <location>
        <begin position="260"/>
        <end position="280"/>
    </location>
</feature>
<keyword evidence="4 6" id="KW-0472">Membrane</keyword>
<feature type="domain" description="Major facilitator superfamily (MFS) profile" evidence="7">
    <location>
        <begin position="189"/>
        <end position="685"/>
    </location>
</feature>
<keyword evidence="9" id="KW-1185">Reference proteome</keyword>
<evidence type="ECO:0000256" key="1">
    <source>
        <dbReference type="ARBA" id="ARBA00004141"/>
    </source>
</evidence>
<proteinExistence type="predicted"/>
<comment type="caution">
    <text evidence="8">The sequence shown here is derived from an EMBL/GenBank/DDBJ whole genome shotgun (WGS) entry which is preliminary data.</text>
</comment>
<dbReference type="EMBL" id="VIBQ01000017">
    <property type="protein sequence ID" value="KAB8360571.1"/>
    <property type="molecule type" value="Genomic_DNA"/>
</dbReference>
<dbReference type="InterPro" id="IPR036259">
    <property type="entry name" value="MFS_trans_sf"/>
</dbReference>
<feature type="transmembrane region" description="Helical" evidence="6">
    <location>
        <begin position="583"/>
        <end position="607"/>
    </location>
</feature>
<dbReference type="PRINTS" id="PR01036">
    <property type="entry name" value="TCRTETB"/>
</dbReference>
<feature type="transmembrane region" description="Helical" evidence="6">
    <location>
        <begin position="292"/>
        <end position="312"/>
    </location>
</feature>
<evidence type="ECO:0000313" key="9">
    <source>
        <dbReference type="Proteomes" id="UP000327013"/>
    </source>
</evidence>
<evidence type="ECO:0000256" key="2">
    <source>
        <dbReference type="ARBA" id="ARBA00022692"/>
    </source>
</evidence>